<dbReference type="EMBL" id="BGZK01001155">
    <property type="protein sequence ID" value="GBP72752.1"/>
    <property type="molecule type" value="Genomic_DNA"/>
</dbReference>
<evidence type="ECO:0000313" key="2">
    <source>
        <dbReference type="EMBL" id="GBP72752.1"/>
    </source>
</evidence>
<evidence type="ECO:0000256" key="1">
    <source>
        <dbReference type="SAM" id="MobiDB-lite"/>
    </source>
</evidence>
<dbReference type="AlphaFoldDB" id="A0A4C1YD33"/>
<sequence length="120" mass="13470">MYRVVFEVHSKRSLTGTPHKKYERRCPLRASERPDFRSEASEDSGGGRFKVESCRPAVISHALVGIVSGDARSGSEPPADARRPRPRPRPPPATMSNERTWLNSGRPLPRELLTATNFFQ</sequence>
<keyword evidence="3" id="KW-1185">Reference proteome</keyword>
<comment type="caution">
    <text evidence="2">The sequence shown here is derived from an EMBL/GenBank/DDBJ whole genome shotgun (WGS) entry which is preliminary data.</text>
</comment>
<protein>
    <submittedName>
        <fullName evidence="2">Uncharacterized protein</fullName>
    </submittedName>
</protein>
<gene>
    <name evidence="2" type="ORF">EVAR_75371_1</name>
</gene>
<dbReference type="Proteomes" id="UP000299102">
    <property type="component" value="Unassembled WGS sequence"/>
</dbReference>
<feature type="compositionally biased region" description="Polar residues" evidence="1">
    <location>
        <begin position="94"/>
        <end position="103"/>
    </location>
</feature>
<proteinExistence type="predicted"/>
<feature type="region of interest" description="Disordered" evidence="1">
    <location>
        <begin position="66"/>
        <end position="120"/>
    </location>
</feature>
<accession>A0A4C1YD33</accession>
<feature type="compositionally biased region" description="Basic and acidic residues" evidence="1">
    <location>
        <begin position="24"/>
        <end position="40"/>
    </location>
</feature>
<evidence type="ECO:0000313" key="3">
    <source>
        <dbReference type="Proteomes" id="UP000299102"/>
    </source>
</evidence>
<reference evidence="2 3" key="1">
    <citation type="journal article" date="2019" name="Commun. Biol.">
        <title>The bagworm genome reveals a unique fibroin gene that provides high tensile strength.</title>
        <authorList>
            <person name="Kono N."/>
            <person name="Nakamura H."/>
            <person name="Ohtoshi R."/>
            <person name="Tomita M."/>
            <person name="Numata K."/>
            <person name="Arakawa K."/>
        </authorList>
    </citation>
    <scope>NUCLEOTIDE SEQUENCE [LARGE SCALE GENOMIC DNA]</scope>
</reference>
<feature type="region of interest" description="Disordered" evidence="1">
    <location>
        <begin position="10"/>
        <end position="50"/>
    </location>
</feature>
<name>A0A4C1YD33_EUMVA</name>
<organism evidence="2 3">
    <name type="scientific">Eumeta variegata</name>
    <name type="common">Bagworm moth</name>
    <name type="synonym">Eumeta japonica</name>
    <dbReference type="NCBI Taxonomy" id="151549"/>
    <lineage>
        <taxon>Eukaryota</taxon>
        <taxon>Metazoa</taxon>
        <taxon>Ecdysozoa</taxon>
        <taxon>Arthropoda</taxon>
        <taxon>Hexapoda</taxon>
        <taxon>Insecta</taxon>
        <taxon>Pterygota</taxon>
        <taxon>Neoptera</taxon>
        <taxon>Endopterygota</taxon>
        <taxon>Lepidoptera</taxon>
        <taxon>Glossata</taxon>
        <taxon>Ditrysia</taxon>
        <taxon>Tineoidea</taxon>
        <taxon>Psychidae</taxon>
        <taxon>Oiketicinae</taxon>
        <taxon>Eumeta</taxon>
    </lineage>
</organism>